<reference evidence="1 2" key="1">
    <citation type="submission" date="2016-02" db="EMBL/GenBank/DDBJ databases">
        <title>Genome sequence of Clostridium thermobutyricum DSM 4928.</title>
        <authorList>
            <person name="Poehlein A."/>
            <person name="Daniel R."/>
        </authorList>
    </citation>
    <scope>NUCLEOTIDE SEQUENCE [LARGE SCALE GENOMIC DNA]</scope>
    <source>
        <strain evidence="1 2">DSM 4928</strain>
    </source>
</reference>
<evidence type="ECO:0000313" key="1">
    <source>
        <dbReference type="EMBL" id="OPX47175.1"/>
    </source>
</evidence>
<dbReference type="AlphaFoldDB" id="A0A1V4SUP7"/>
<sequence>MGVVNSFGLCKENVNDDVKDPQGGIYGRFYGTNTLNGYMEENAFINFQKSISSLDIEMMRKNIILAQELYKK</sequence>
<organism evidence="1 2">
    <name type="scientific">Clostridium thermobutyricum DSM 4928</name>
    <dbReference type="NCBI Taxonomy" id="1121339"/>
    <lineage>
        <taxon>Bacteria</taxon>
        <taxon>Bacillati</taxon>
        <taxon>Bacillota</taxon>
        <taxon>Clostridia</taxon>
        <taxon>Eubacteriales</taxon>
        <taxon>Clostridiaceae</taxon>
        <taxon>Clostridium</taxon>
    </lineage>
</organism>
<comment type="caution">
    <text evidence="1">The sequence shown here is derived from an EMBL/GenBank/DDBJ whole genome shotgun (WGS) entry which is preliminary data.</text>
</comment>
<protein>
    <submittedName>
        <fullName evidence="1">Uncharacterized protein</fullName>
    </submittedName>
</protein>
<proteinExistence type="predicted"/>
<dbReference type="EMBL" id="LTAY01000056">
    <property type="protein sequence ID" value="OPX47175.1"/>
    <property type="molecule type" value="Genomic_DNA"/>
</dbReference>
<dbReference type="RefSeq" id="WP_080023403.1">
    <property type="nucleotide sequence ID" value="NZ_LTAY01000056.1"/>
</dbReference>
<name>A0A1V4SUP7_9CLOT</name>
<gene>
    <name evidence="1" type="ORF">CLTHE_21500</name>
</gene>
<evidence type="ECO:0000313" key="2">
    <source>
        <dbReference type="Proteomes" id="UP000191448"/>
    </source>
</evidence>
<dbReference type="Proteomes" id="UP000191448">
    <property type="component" value="Unassembled WGS sequence"/>
</dbReference>
<accession>A0A1V4SUP7</accession>